<reference evidence="10 11" key="1">
    <citation type="journal article" date="2023" name="Plants (Basel)">
        <title>Bridging the Gap: Combining Genomics and Transcriptomics Approaches to Understand Stylosanthes scabra, an Orphan Legume from the Brazilian Caatinga.</title>
        <authorList>
            <person name="Ferreira-Neto J.R.C."/>
            <person name="da Silva M.D."/>
            <person name="Binneck E."/>
            <person name="de Melo N.F."/>
            <person name="da Silva R.H."/>
            <person name="de Melo A.L.T.M."/>
            <person name="Pandolfi V."/>
            <person name="Bustamante F.O."/>
            <person name="Brasileiro-Vidal A.C."/>
            <person name="Benko-Iseppon A.M."/>
        </authorList>
    </citation>
    <scope>NUCLEOTIDE SEQUENCE [LARGE SCALE GENOMIC DNA]</scope>
    <source>
        <tissue evidence="10">Leaves</tissue>
    </source>
</reference>
<name>A0ABU6Y9K2_9FABA</name>
<comment type="subcellular location">
    <subcellularLocation>
        <location evidence="1">Nucleus</location>
    </subcellularLocation>
</comment>
<dbReference type="EMBL" id="JASCZI010241766">
    <property type="protein sequence ID" value="MED6206572.1"/>
    <property type="molecule type" value="Genomic_DNA"/>
</dbReference>
<feature type="region of interest" description="Disordered" evidence="7">
    <location>
        <begin position="174"/>
        <end position="198"/>
    </location>
</feature>
<sequence length="243" mass="27667">MERTVRGSDRHCPLPWARSSTIPATRPIVAIFILCPSTIFILCPSTIFFPFLVHNFIEKKGRPRCRRLVAVSTAPSPVNQPTFNLPSRILREQDPPSRLLWHTPLVLLRQVVDVYISRKFRRNNPYNFAFVRFEFKNHASRAVQNLNGNCIDGSIIYVSEAKYGRGTRDNKIDLLDHKSVKTTEEQGPSTHSKNPSGNYASFKNALLVVHQKVDNGNQNEANPMKKTINEKSMRKVEVVPSTE</sequence>
<dbReference type="Pfam" id="PF00076">
    <property type="entry name" value="RRM_1"/>
    <property type="match status" value="1"/>
</dbReference>
<feature type="compositionally biased region" description="Polar residues" evidence="7">
    <location>
        <begin position="185"/>
        <end position="198"/>
    </location>
</feature>
<comment type="caution">
    <text evidence="10">The sequence shown here is derived from an EMBL/GenBank/DDBJ whole genome shotgun (WGS) entry which is preliminary data.</text>
</comment>
<evidence type="ECO:0000256" key="7">
    <source>
        <dbReference type="SAM" id="MobiDB-lite"/>
    </source>
</evidence>
<evidence type="ECO:0000256" key="1">
    <source>
        <dbReference type="ARBA" id="ARBA00004123"/>
    </source>
</evidence>
<keyword evidence="3 6" id="KW-0694">RNA-binding</keyword>
<proteinExistence type="predicted"/>
<evidence type="ECO:0000313" key="10">
    <source>
        <dbReference type="EMBL" id="MED6206572.1"/>
    </source>
</evidence>
<organism evidence="10 11">
    <name type="scientific">Stylosanthes scabra</name>
    <dbReference type="NCBI Taxonomy" id="79078"/>
    <lineage>
        <taxon>Eukaryota</taxon>
        <taxon>Viridiplantae</taxon>
        <taxon>Streptophyta</taxon>
        <taxon>Embryophyta</taxon>
        <taxon>Tracheophyta</taxon>
        <taxon>Spermatophyta</taxon>
        <taxon>Magnoliopsida</taxon>
        <taxon>eudicotyledons</taxon>
        <taxon>Gunneridae</taxon>
        <taxon>Pentapetalae</taxon>
        <taxon>rosids</taxon>
        <taxon>fabids</taxon>
        <taxon>Fabales</taxon>
        <taxon>Fabaceae</taxon>
        <taxon>Papilionoideae</taxon>
        <taxon>50 kb inversion clade</taxon>
        <taxon>dalbergioids sensu lato</taxon>
        <taxon>Dalbergieae</taxon>
        <taxon>Pterocarpus clade</taxon>
        <taxon>Stylosanthes</taxon>
    </lineage>
</organism>
<feature type="domain" description="RRM" evidence="9">
    <location>
        <begin position="110"/>
        <end position="163"/>
    </location>
</feature>
<keyword evidence="8" id="KW-0812">Transmembrane</keyword>
<accession>A0ABU6Y9K2</accession>
<evidence type="ECO:0000259" key="9">
    <source>
        <dbReference type="PROSITE" id="PS50102"/>
    </source>
</evidence>
<dbReference type="CDD" id="cd00590">
    <property type="entry name" value="RRM_SF"/>
    <property type="match status" value="1"/>
</dbReference>
<dbReference type="InterPro" id="IPR051106">
    <property type="entry name" value="RNA-bind/splicing_reg"/>
</dbReference>
<dbReference type="PANTHER" id="PTHR48028:SF4">
    <property type="entry name" value="SC35-LIKE SPLICING FACTOR"/>
    <property type="match status" value="1"/>
</dbReference>
<dbReference type="SUPFAM" id="SSF54928">
    <property type="entry name" value="RNA-binding domain, RBD"/>
    <property type="match status" value="1"/>
</dbReference>
<dbReference type="PANTHER" id="PTHR48028">
    <property type="entry name" value="GLYCINE-RICH RNA-BINDING PROTEIN RZ1A"/>
    <property type="match status" value="1"/>
</dbReference>
<keyword evidence="2" id="KW-0507">mRNA processing</keyword>
<evidence type="ECO:0000256" key="5">
    <source>
        <dbReference type="ARBA" id="ARBA00023242"/>
    </source>
</evidence>
<gene>
    <name evidence="10" type="ORF">PIB30_028161</name>
</gene>
<evidence type="ECO:0000256" key="8">
    <source>
        <dbReference type="SAM" id="Phobius"/>
    </source>
</evidence>
<dbReference type="InterPro" id="IPR000504">
    <property type="entry name" value="RRM_dom"/>
</dbReference>
<dbReference type="Proteomes" id="UP001341840">
    <property type="component" value="Unassembled WGS sequence"/>
</dbReference>
<dbReference type="InterPro" id="IPR012677">
    <property type="entry name" value="Nucleotide-bd_a/b_plait_sf"/>
</dbReference>
<keyword evidence="8" id="KW-1133">Transmembrane helix</keyword>
<protein>
    <recommendedName>
        <fullName evidence="9">RRM domain-containing protein</fullName>
    </recommendedName>
</protein>
<keyword evidence="5" id="KW-0539">Nucleus</keyword>
<feature type="transmembrane region" description="Helical" evidence="8">
    <location>
        <begin position="28"/>
        <end position="57"/>
    </location>
</feature>
<evidence type="ECO:0000256" key="3">
    <source>
        <dbReference type="ARBA" id="ARBA00022884"/>
    </source>
</evidence>
<keyword evidence="11" id="KW-1185">Reference proteome</keyword>
<dbReference type="PROSITE" id="PS50102">
    <property type="entry name" value="RRM"/>
    <property type="match status" value="1"/>
</dbReference>
<evidence type="ECO:0000313" key="11">
    <source>
        <dbReference type="Proteomes" id="UP001341840"/>
    </source>
</evidence>
<keyword evidence="8" id="KW-0472">Membrane</keyword>
<dbReference type="Gene3D" id="3.30.70.330">
    <property type="match status" value="1"/>
</dbReference>
<dbReference type="InterPro" id="IPR035979">
    <property type="entry name" value="RBD_domain_sf"/>
</dbReference>
<keyword evidence="4" id="KW-0508">mRNA splicing</keyword>
<feature type="compositionally biased region" description="Basic and acidic residues" evidence="7">
    <location>
        <begin position="174"/>
        <end position="184"/>
    </location>
</feature>
<evidence type="ECO:0000256" key="4">
    <source>
        <dbReference type="ARBA" id="ARBA00023187"/>
    </source>
</evidence>
<evidence type="ECO:0000256" key="2">
    <source>
        <dbReference type="ARBA" id="ARBA00022664"/>
    </source>
</evidence>
<evidence type="ECO:0000256" key="6">
    <source>
        <dbReference type="PROSITE-ProRule" id="PRU00176"/>
    </source>
</evidence>